<proteinExistence type="predicted"/>
<dbReference type="OrthoDB" id="5840532at2759"/>
<dbReference type="VEuPathDB" id="FungiDB:L203_06226"/>
<dbReference type="InterPro" id="IPR014710">
    <property type="entry name" value="RmlC-like_jellyroll"/>
</dbReference>
<dbReference type="SUPFAM" id="SSF51182">
    <property type="entry name" value="RmlC-like cupins"/>
    <property type="match status" value="1"/>
</dbReference>
<evidence type="ECO:0000313" key="1">
    <source>
        <dbReference type="EMBL" id="WVN86554.1"/>
    </source>
</evidence>
<reference evidence="1" key="2">
    <citation type="journal article" date="2022" name="Elife">
        <title>Obligate sexual reproduction of a homothallic fungus closely related to the Cryptococcus pathogenic species complex.</title>
        <authorList>
            <person name="Passer A.R."/>
            <person name="Clancey S.A."/>
            <person name="Shea T."/>
            <person name="David-Palma M."/>
            <person name="Averette A.F."/>
            <person name="Boekhout T."/>
            <person name="Porcel B.M."/>
            <person name="Nowrousian M."/>
            <person name="Cuomo C.A."/>
            <person name="Sun S."/>
            <person name="Heitman J."/>
            <person name="Coelho M.A."/>
        </authorList>
    </citation>
    <scope>NUCLEOTIDE SEQUENCE</scope>
    <source>
        <strain evidence="1">CBS 7841</strain>
    </source>
</reference>
<evidence type="ECO:0000313" key="2">
    <source>
        <dbReference type="Proteomes" id="UP000094043"/>
    </source>
</evidence>
<protein>
    <submittedName>
        <fullName evidence="1">Uncharacterized protein</fullName>
    </submittedName>
</protein>
<dbReference type="AlphaFoldDB" id="A0A1E3HR22"/>
<dbReference type="Proteomes" id="UP000094043">
    <property type="component" value="Chromosome 2"/>
</dbReference>
<dbReference type="RefSeq" id="XP_066067254.1">
    <property type="nucleotide sequence ID" value="XM_066211157.1"/>
</dbReference>
<dbReference type="InterPro" id="IPR047142">
    <property type="entry name" value="OryJ/VirC-like"/>
</dbReference>
<gene>
    <name evidence="1" type="ORF">L203_101721</name>
</gene>
<dbReference type="InterPro" id="IPR011051">
    <property type="entry name" value="RmlC_Cupin_sf"/>
</dbReference>
<name>A0A1E3HR22_9TREE</name>
<organism evidence="1 2">
    <name type="scientific">Cryptococcus depauperatus CBS 7841</name>
    <dbReference type="NCBI Taxonomy" id="1295531"/>
    <lineage>
        <taxon>Eukaryota</taxon>
        <taxon>Fungi</taxon>
        <taxon>Dikarya</taxon>
        <taxon>Basidiomycota</taxon>
        <taxon>Agaricomycotina</taxon>
        <taxon>Tremellomycetes</taxon>
        <taxon>Tremellales</taxon>
        <taxon>Cryptococcaceae</taxon>
        <taxon>Cryptococcus</taxon>
    </lineage>
</organism>
<accession>A0A1E3HR22</accession>
<keyword evidence="2" id="KW-1185">Reference proteome</keyword>
<dbReference type="KEGG" id="cdep:91085934"/>
<reference evidence="1" key="3">
    <citation type="submission" date="2024-01" db="EMBL/GenBank/DDBJ databases">
        <authorList>
            <person name="Coelho M.A."/>
            <person name="David-Palma M."/>
            <person name="Shea T."/>
            <person name="Sun S."/>
            <person name="Cuomo C.A."/>
            <person name="Heitman J."/>
        </authorList>
    </citation>
    <scope>NUCLEOTIDE SEQUENCE</scope>
    <source>
        <strain evidence="1">CBS 7841</strain>
    </source>
</reference>
<dbReference type="EMBL" id="CP143785">
    <property type="protein sequence ID" value="WVN86554.1"/>
    <property type="molecule type" value="Genomic_DNA"/>
</dbReference>
<dbReference type="GeneID" id="91085934"/>
<dbReference type="Gene3D" id="2.60.120.10">
    <property type="entry name" value="Jelly Rolls"/>
    <property type="match status" value="1"/>
</dbReference>
<sequence>MSTTTAYPTLRRIVTSHDPSDTTGAHVTFHDDEVSLKPVLDGNAHISSLYSSSGLPTINPHVVTSQHITRSVEAVRGVVFPGGSNAQVTQLAPNFCVDMHRTSSVDYNVMVQGSAWLIVPDGKGGENKTLVRVGELVVQTGTLHAWQAGPEGARWVTVVVEALPVRVQGNELENIDF</sequence>
<dbReference type="PANTHER" id="PTHR36156:SF2">
    <property type="entry name" value="CUPIN TYPE-2 DOMAIN-CONTAINING PROTEIN"/>
    <property type="match status" value="1"/>
</dbReference>
<reference evidence="1" key="1">
    <citation type="submission" date="2016-06" db="EMBL/GenBank/DDBJ databases">
        <authorList>
            <person name="Cuomo C."/>
            <person name="Litvintseva A."/>
            <person name="Heitman J."/>
            <person name="Chen Y."/>
            <person name="Sun S."/>
            <person name="Springer D."/>
            <person name="Dromer F."/>
            <person name="Young S."/>
            <person name="Zeng Q."/>
            <person name="Chapman S."/>
            <person name="Gujja S."/>
            <person name="Saif S."/>
            <person name="Birren B."/>
        </authorList>
    </citation>
    <scope>NUCLEOTIDE SEQUENCE</scope>
    <source>
        <strain evidence="1">CBS 7841</strain>
    </source>
</reference>
<dbReference type="PANTHER" id="PTHR36156">
    <property type="entry name" value="SLR2101 PROTEIN"/>
    <property type="match status" value="1"/>
</dbReference>